<feature type="transmembrane region" description="Helical" evidence="1">
    <location>
        <begin position="79"/>
        <end position="104"/>
    </location>
</feature>
<dbReference type="InterPro" id="IPR045781">
    <property type="entry name" value="SxtJ"/>
</dbReference>
<dbReference type="OrthoDB" id="9790341at2"/>
<evidence type="ECO:0000313" key="3">
    <source>
        <dbReference type="Proteomes" id="UP000011704"/>
    </source>
</evidence>
<protein>
    <recommendedName>
        <fullName evidence="4">SxtJ</fullName>
    </recommendedName>
</protein>
<evidence type="ECO:0000313" key="2">
    <source>
        <dbReference type="EMBL" id="CCQ89451.1"/>
    </source>
</evidence>
<reference evidence="2 3" key="1">
    <citation type="journal article" date="2013" name="Front. Microbiol.">
        <title>The genome of Nitrospina gracilis illuminates the metabolism and evolution of the major marine nitrite oxidizer.</title>
        <authorList>
            <person name="Luecker S."/>
            <person name="Nowka B."/>
            <person name="Rattei T."/>
            <person name="Spieck E."/>
            <person name="and Daims H."/>
        </authorList>
    </citation>
    <scope>NUCLEOTIDE SEQUENCE [LARGE SCALE GENOMIC DNA]</scope>
    <source>
        <strain evidence="2 3">3/211</strain>
    </source>
</reference>
<dbReference type="RefSeq" id="WP_005005877.1">
    <property type="nucleotide sequence ID" value="NZ_HG422173.1"/>
</dbReference>
<feature type="transmembrane region" description="Helical" evidence="1">
    <location>
        <begin position="21"/>
        <end position="39"/>
    </location>
</feature>
<keyword evidence="3" id="KW-1185">Reference proteome</keyword>
<dbReference type="STRING" id="1266370.NITGR_1050014"/>
<gene>
    <name evidence="2" type="ORF">NITGR_1050014</name>
</gene>
<dbReference type="EMBL" id="CAQJ01000008">
    <property type="protein sequence ID" value="CCQ89451.1"/>
    <property type="molecule type" value="Genomic_DNA"/>
</dbReference>
<keyword evidence="1" id="KW-1133">Transmembrane helix</keyword>
<sequence>MDAVENECFEDDPVSGSSDRSFGLVFFAVFAGIGLWPLLNGGPVRPVFLVLAVATLGIAGFRPFWLAPLNRRWIRLGQILGNAISPVILGILYFFVVTPTGFFLRMLGKDLLRMRCDPNAASYWIERDPPGPAPESLINQF</sequence>
<dbReference type="Proteomes" id="UP000011704">
    <property type="component" value="Unassembled WGS sequence"/>
</dbReference>
<keyword evidence="1" id="KW-0472">Membrane</keyword>
<evidence type="ECO:0008006" key="4">
    <source>
        <dbReference type="Google" id="ProtNLM"/>
    </source>
</evidence>
<dbReference type="HOGENOM" id="CLU_127055_1_0_0"/>
<name>M1YVD6_NITG3</name>
<comment type="caution">
    <text evidence="2">The sequence shown here is derived from an EMBL/GenBank/DDBJ whole genome shotgun (WGS) entry which is preliminary data.</text>
</comment>
<feature type="transmembrane region" description="Helical" evidence="1">
    <location>
        <begin position="46"/>
        <end position="67"/>
    </location>
</feature>
<dbReference type="Pfam" id="PF19588">
    <property type="entry name" value="SxtJ"/>
    <property type="match status" value="1"/>
</dbReference>
<proteinExistence type="predicted"/>
<organism evidence="2 3">
    <name type="scientific">Nitrospina gracilis (strain 3/211)</name>
    <dbReference type="NCBI Taxonomy" id="1266370"/>
    <lineage>
        <taxon>Bacteria</taxon>
        <taxon>Pseudomonadati</taxon>
        <taxon>Nitrospinota/Tectimicrobiota group</taxon>
        <taxon>Nitrospinota</taxon>
        <taxon>Nitrospinia</taxon>
        <taxon>Nitrospinales</taxon>
        <taxon>Nitrospinaceae</taxon>
        <taxon>Nitrospina</taxon>
    </lineage>
</organism>
<dbReference type="AlphaFoldDB" id="M1YVD6"/>
<accession>M1YVD6</accession>
<dbReference type="InParanoid" id="M1YVD6"/>
<keyword evidence="1" id="KW-0812">Transmembrane</keyword>
<evidence type="ECO:0000256" key="1">
    <source>
        <dbReference type="SAM" id="Phobius"/>
    </source>
</evidence>